<feature type="coiled-coil region" evidence="1">
    <location>
        <begin position="23"/>
        <end position="88"/>
    </location>
</feature>
<protein>
    <submittedName>
        <fullName evidence="3">Uncharacterized protein</fullName>
    </submittedName>
</protein>
<accession>A0AAU9IMU0</accession>
<sequence>MSGLTVIDEDIEEYTGEDDTETIKRLKIELKEVKSRAENAEGEISRLKNLENRVKELSAICQSKNTEIFAFERKIKELQIQIEVKDQQLVSMISLNSEFKALVENKNKCEQTDFEDPLVSQLQAKIAEVNTENERLKDLLVAEIEENQHFKNLIETSSNGHHSSYSSSQGTPTKRQSNSESPNAQIRQRRQDSIYANKNAKQGGYIPSTLRRPKEGFFNNM</sequence>
<gene>
    <name evidence="3" type="ORF">BSTOLATCC_MIC11458</name>
</gene>
<dbReference type="EMBL" id="CAJZBQ010000012">
    <property type="protein sequence ID" value="CAG9314453.1"/>
    <property type="molecule type" value="Genomic_DNA"/>
</dbReference>
<evidence type="ECO:0000313" key="4">
    <source>
        <dbReference type="Proteomes" id="UP001162131"/>
    </source>
</evidence>
<dbReference type="Proteomes" id="UP001162131">
    <property type="component" value="Unassembled WGS sequence"/>
</dbReference>
<keyword evidence="4" id="KW-1185">Reference proteome</keyword>
<evidence type="ECO:0000256" key="2">
    <source>
        <dbReference type="SAM" id="MobiDB-lite"/>
    </source>
</evidence>
<keyword evidence="1" id="KW-0175">Coiled coil</keyword>
<reference evidence="3" key="1">
    <citation type="submission" date="2021-09" db="EMBL/GenBank/DDBJ databases">
        <authorList>
            <consortium name="AG Swart"/>
            <person name="Singh M."/>
            <person name="Singh A."/>
            <person name="Seah K."/>
            <person name="Emmerich C."/>
        </authorList>
    </citation>
    <scope>NUCLEOTIDE SEQUENCE</scope>
    <source>
        <strain evidence="3">ATCC30299</strain>
    </source>
</reference>
<feature type="region of interest" description="Disordered" evidence="2">
    <location>
        <begin position="155"/>
        <end position="221"/>
    </location>
</feature>
<comment type="caution">
    <text evidence="3">The sequence shown here is derived from an EMBL/GenBank/DDBJ whole genome shotgun (WGS) entry which is preliminary data.</text>
</comment>
<dbReference type="AlphaFoldDB" id="A0AAU9IMU0"/>
<proteinExistence type="predicted"/>
<feature type="compositionally biased region" description="Low complexity" evidence="2">
    <location>
        <begin position="157"/>
        <end position="168"/>
    </location>
</feature>
<feature type="coiled-coil region" evidence="1">
    <location>
        <begin position="119"/>
        <end position="146"/>
    </location>
</feature>
<evidence type="ECO:0000256" key="1">
    <source>
        <dbReference type="SAM" id="Coils"/>
    </source>
</evidence>
<organism evidence="3 4">
    <name type="scientific">Blepharisma stoltei</name>
    <dbReference type="NCBI Taxonomy" id="1481888"/>
    <lineage>
        <taxon>Eukaryota</taxon>
        <taxon>Sar</taxon>
        <taxon>Alveolata</taxon>
        <taxon>Ciliophora</taxon>
        <taxon>Postciliodesmatophora</taxon>
        <taxon>Heterotrichea</taxon>
        <taxon>Heterotrichida</taxon>
        <taxon>Blepharismidae</taxon>
        <taxon>Blepharisma</taxon>
    </lineage>
</organism>
<evidence type="ECO:0000313" key="3">
    <source>
        <dbReference type="EMBL" id="CAG9314453.1"/>
    </source>
</evidence>
<feature type="compositionally biased region" description="Polar residues" evidence="2">
    <location>
        <begin position="169"/>
        <end position="186"/>
    </location>
</feature>
<name>A0AAU9IMU0_9CILI</name>